<evidence type="ECO:0000313" key="2">
    <source>
        <dbReference type="EMBL" id="SVB99438.1"/>
    </source>
</evidence>
<dbReference type="Gene3D" id="3.40.630.10">
    <property type="entry name" value="Zn peptidases"/>
    <property type="match status" value="1"/>
</dbReference>
<accession>A0A382IIR1</accession>
<proteinExistence type="predicted"/>
<name>A0A382IIR1_9ZZZZ</name>
<dbReference type="SUPFAM" id="SSF53187">
    <property type="entry name" value="Zn-dependent exopeptidases"/>
    <property type="match status" value="1"/>
</dbReference>
<dbReference type="InterPro" id="IPR007484">
    <property type="entry name" value="Peptidase_M28"/>
</dbReference>
<organism evidence="2">
    <name type="scientific">marine metagenome</name>
    <dbReference type="NCBI Taxonomy" id="408172"/>
    <lineage>
        <taxon>unclassified sequences</taxon>
        <taxon>metagenomes</taxon>
        <taxon>ecological metagenomes</taxon>
    </lineage>
</organism>
<dbReference type="PANTHER" id="PTHR12147:SF26">
    <property type="entry name" value="PEPTIDASE M28 DOMAIN-CONTAINING PROTEIN"/>
    <property type="match status" value="1"/>
</dbReference>
<reference evidence="2" key="1">
    <citation type="submission" date="2018-05" db="EMBL/GenBank/DDBJ databases">
        <authorList>
            <person name="Lanie J.A."/>
            <person name="Ng W.-L."/>
            <person name="Kazmierczak K.M."/>
            <person name="Andrzejewski T.M."/>
            <person name="Davidsen T.M."/>
            <person name="Wayne K.J."/>
            <person name="Tettelin H."/>
            <person name="Glass J.I."/>
            <person name="Rusch D."/>
            <person name="Podicherti R."/>
            <person name="Tsui H.-C.T."/>
            <person name="Winkler M.E."/>
        </authorList>
    </citation>
    <scope>NUCLEOTIDE SEQUENCE</scope>
</reference>
<sequence>MSSIKDQLMNDVIALTNDGGRAVGTKGHHNARQHINSRLTNLGVSNYSGNSFLLPYGPSSKGFANVIAMIPGADPSKAPVLLGAHFDTCGNFPGADDNAAAVAILLAIAELLDHTERSVILAFFDAEEPPYFLDESMGSIRFYENQRTGPIHAAIILDLVGHDVPVKGLEDVIFITGSESDPGLEIAVRESEPTAKLRTVPTLNNYVGDLSDHHIFRTNERPYLMLTCGRWEHYHMPTDTPDKLNINKMEAVANYVVRLTNFISESRLDGPFFSTDPVETEIYFLRKNIMPTLQSLGITLPPLNSRKDIDTLIPTLISKFGL</sequence>
<dbReference type="GO" id="GO:0008235">
    <property type="term" value="F:metalloexopeptidase activity"/>
    <property type="evidence" value="ECO:0007669"/>
    <property type="project" value="InterPro"/>
</dbReference>
<dbReference type="InterPro" id="IPR045175">
    <property type="entry name" value="M28_fam"/>
</dbReference>
<dbReference type="AlphaFoldDB" id="A0A382IIR1"/>
<gene>
    <name evidence="2" type="ORF">METZ01_LOCUS252292</name>
</gene>
<feature type="domain" description="Peptidase M28" evidence="1">
    <location>
        <begin position="65"/>
        <end position="258"/>
    </location>
</feature>
<dbReference type="GO" id="GO:0006508">
    <property type="term" value="P:proteolysis"/>
    <property type="evidence" value="ECO:0007669"/>
    <property type="project" value="InterPro"/>
</dbReference>
<dbReference type="EMBL" id="UINC01067612">
    <property type="protein sequence ID" value="SVB99438.1"/>
    <property type="molecule type" value="Genomic_DNA"/>
</dbReference>
<dbReference type="Pfam" id="PF04389">
    <property type="entry name" value="Peptidase_M28"/>
    <property type="match status" value="1"/>
</dbReference>
<dbReference type="PANTHER" id="PTHR12147">
    <property type="entry name" value="METALLOPEPTIDASE M28 FAMILY MEMBER"/>
    <property type="match status" value="1"/>
</dbReference>
<evidence type="ECO:0000259" key="1">
    <source>
        <dbReference type="Pfam" id="PF04389"/>
    </source>
</evidence>
<protein>
    <recommendedName>
        <fullName evidence="1">Peptidase M28 domain-containing protein</fullName>
    </recommendedName>
</protein>